<proteinExistence type="predicted"/>
<protein>
    <recommendedName>
        <fullName evidence="3">DUF3277 domain-containing protein</fullName>
    </recommendedName>
</protein>
<sequence length="147" mass="15832">MSNNYNYDVKKHDIVLTIGGIPYALKDYGNDTKATIAYEQDFRTEITGTDGAGTTSENHNRNAIVTVKILQSSPLNAVLQTAAYSGEQFLLAHIDKNFSGDVGNVSSKAYFTKIPDLNLGANAGTRDYTIRAVNLIPSFALLLAGGI</sequence>
<gene>
    <name evidence="1" type="ORF">NCTC12112_02260</name>
</gene>
<evidence type="ECO:0008006" key="3">
    <source>
        <dbReference type="Google" id="ProtNLM"/>
    </source>
</evidence>
<accession>A0AAX2JF39</accession>
<organism evidence="1 2">
    <name type="scientific">Fusobacterium ulcerans</name>
    <dbReference type="NCBI Taxonomy" id="861"/>
    <lineage>
        <taxon>Bacteria</taxon>
        <taxon>Fusobacteriati</taxon>
        <taxon>Fusobacteriota</taxon>
        <taxon>Fusobacteriia</taxon>
        <taxon>Fusobacteriales</taxon>
        <taxon>Fusobacteriaceae</taxon>
        <taxon>Fusobacterium</taxon>
    </lineage>
</organism>
<name>A0AAX2JF39_9FUSO</name>
<dbReference type="AlphaFoldDB" id="A0AAX2JF39"/>
<dbReference type="RefSeq" id="WP_005981433.1">
    <property type="nucleotide sequence ID" value="NZ_CABKNW010000005.1"/>
</dbReference>
<dbReference type="EMBL" id="LS483487">
    <property type="protein sequence ID" value="SQJ08930.1"/>
    <property type="molecule type" value="Genomic_DNA"/>
</dbReference>
<dbReference type="GeneID" id="78453545"/>
<evidence type="ECO:0000313" key="1">
    <source>
        <dbReference type="EMBL" id="SQJ08930.1"/>
    </source>
</evidence>
<dbReference type="InterPro" id="IPR021695">
    <property type="entry name" value="Phage_KPP10_Orf10"/>
</dbReference>
<dbReference type="KEGG" id="ful:C4N20_01910"/>
<dbReference type="Proteomes" id="UP000249008">
    <property type="component" value="Chromosome 1"/>
</dbReference>
<evidence type="ECO:0000313" key="2">
    <source>
        <dbReference type="Proteomes" id="UP000249008"/>
    </source>
</evidence>
<reference evidence="1 2" key="1">
    <citation type="submission" date="2018-06" db="EMBL/GenBank/DDBJ databases">
        <authorList>
            <consortium name="Pathogen Informatics"/>
            <person name="Doyle S."/>
        </authorList>
    </citation>
    <scope>NUCLEOTIDE SEQUENCE [LARGE SCALE GENOMIC DNA]</scope>
    <source>
        <strain evidence="1 2">NCTC12112</strain>
    </source>
</reference>
<dbReference type="NCBIfam" id="NF047581">
    <property type="entry name" value="gp105_phage_fam"/>
    <property type="match status" value="1"/>
</dbReference>